<dbReference type="PANTHER" id="PTHR47451">
    <property type="entry name" value="ARM REPEAT SUPERFAMILY PROTEIN"/>
    <property type="match status" value="1"/>
</dbReference>
<dbReference type="InterPro" id="IPR011989">
    <property type="entry name" value="ARM-like"/>
</dbReference>
<name>A0AAN7KEW7_TRANT</name>
<dbReference type="PROSITE" id="PS50176">
    <property type="entry name" value="ARM_REPEAT"/>
    <property type="match status" value="4"/>
</dbReference>
<evidence type="ECO:0000256" key="3">
    <source>
        <dbReference type="SAM" id="MobiDB-lite"/>
    </source>
</evidence>
<dbReference type="SMART" id="SM00185">
    <property type="entry name" value="ARM"/>
    <property type="match status" value="8"/>
</dbReference>
<dbReference type="InterPro" id="IPR016024">
    <property type="entry name" value="ARM-type_fold"/>
</dbReference>
<dbReference type="PANTHER" id="PTHR47451:SF1">
    <property type="entry name" value="ARM REPEAT SUPERFAMILY PROTEIN"/>
    <property type="match status" value="1"/>
</dbReference>
<organism evidence="4 5">
    <name type="scientific">Trapa natans</name>
    <name type="common">Water chestnut</name>
    <dbReference type="NCBI Taxonomy" id="22666"/>
    <lineage>
        <taxon>Eukaryota</taxon>
        <taxon>Viridiplantae</taxon>
        <taxon>Streptophyta</taxon>
        <taxon>Embryophyta</taxon>
        <taxon>Tracheophyta</taxon>
        <taxon>Spermatophyta</taxon>
        <taxon>Magnoliopsida</taxon>
        <taxon>eudicotyledons</taxon>
        <taxon>Gunneridae</taxon>
        <taxon>Pentapetalae</taxon>
        <taxon>rosids</taxon>
        <taxon>malvids</taxon>
        <taxon>Myrtales</taxon>
        <taxon>Lythraceae</taxon>
        <taxon>Trapa</taxon>
    </lineage>
</organism>
<feature type="repeat" description="ARM" evidence="2">
    <location>
        <begin position="148"/>
        <end position="190"/>
    </location>
</feature>
<sequence length="846" mass="92409">MISGIVFPNHFNFRPCHFPIFCGEGIRFSIARRSPSNISSVPFQPVKNGYLKLPKKSSALGVAHVSGDGSSPEVSQKEAQSESSVSTFKETDESNRIPSSSADGYVALFVRMLGLDQDPLDREQAVVALWKYSLGGKKCIDSIMQFHGCINLIVNLLNSESNSAREAAAGLLRSLSSVNMYRDKVADAGAIEEISALLVRPSLPSEVKEQSMCTLWNLSVDEKFRSIIAASDVLTVIVNLLADDDLKVKEAAGGVISTMALSQSLHNLLVELGAIPKLAAILRTYDEGFKVIRKEAKNALLELSKNDYYRILIIEEGLVLVPIVGSAAYKSFKPSLYSWPSMPDGTEIEKTSNGPSRFGASELLLGLNMNDDNVKIEEIKMNAIVGRTQQQFLARIGAIELEDDKNFTLDSSTKERFTLMPCTDGVARLVLILGLDDEGAVSRAAEAIADASVNEFMRVSFKEAGAIKLLVHLLERDNDDVRSSAAHALEKLSCSNSICQAIESQGIIYPLVMMLKQEEIPESLIGKTMNLLSRILDPNKEMKSKFDHEPVNVSDQLFKAGQEASYHDRKELLDPAFISRLVEIMKSPNPCLQQKAASILEFVTMIDSSMDIIISSNIELGIAAIFEQKALNDIEADAGAEEPEKYALKIEELGLAVSAASRLLTRLLNSSSFSQRIKSSHLRMLLRQTLKSSIPIACKDWVTACLMKMISISPSIPGLVEDPVSTEVTIYETIPRLIQQLESSLSEEAREAAVVELNRIVSEGVAGSSRAVASHGGIFQLVKLLGEGISERASEAALAMLYGLSMDAENHAAIVASGAVPVLRRIVLSERPQWTRALRLLRNLPV</sequence>
<dbReference type="SUPFAM" id="SSF48371">
    <property type="entry name" value="ARM repeat"/>
    <property type="match status" value="2"/>
</dbReference>
<comment type="caution">
    <text evidence="4">The sequence shown here is derived from an EMBL/GenBank/DDBJ whole genome shotgun (WGS) entry which is preliminary data.</text>
</comment>
<dbReference type="EMBL" id="JAXQNO010000024">
    <property type="protein sequence ID" value="KAK4763148.1"/>
    <property type="molecule type" value="Genomic_DNA"/>
</dbReference>
<dbReference type="Gene3D" id="1.25.10.10">
    <property type="entry name" value="Leucine-rich Repeat Variant"/>
    <property type="match status" value="3"/>
</dbReference>
<gene>
    <name evidence="4" type="ORF">SAY86_008916</name>
</gene>
<evidence type="ECO:0000256" key="1">
    <source>
        <dbReference type="ARBA" id="ARBA00022737"/>
    </source>
</evidence>
<proteinExistence type="predicted"/>
<feature type="region of interest" description="Disordered" evidence="3">
    <location>
        <begin position="62"/>
        <end position="98"/>
    </location>
</feature>
<evidence type="ECO:0000313" key="4">
    <source>
        <dbReference type="EMBL" id="KAK4763148.1"/>
    </source>
</evidence>
<keyword evidence="5" id="KW-1185">Reference proteome</keyword>
<protein>
    <submittedName>
        <fullName evidence="4">Uncharacterized protein</fullName>
    </submittedName>
</protein>
<feature type="repeat" description="ARM" evidence="2">
    <location>
        <begin position="776"/>
        <end position="819"/>
    </location>
</feature>
<dbReference type="Proteomes" id="UP001346149">
    <property type="component" value="Unassembled WGS sequence"/>
</dbReference>
<dbReference type="AlphaFoldDB" id="A0AAN7KEW7"/>
<reference evidence="4 5" key="1">
    <citation type="journal article" date="2023" name="Hortic Res">
        <title>Pangenome of water caltrop reveals structural variations and asymmetric subgenome divergence after allopolyploidization.</title>
        <authorList>
            <person name="Zhang X."/>
            <person name="Chen Y."/>
            <person name="Wang L."/>
            <person name="Yuan Y."/>
            <person name="Fang M."/>
            <person name="Shi L."/>
            <person name="Lu R."/>
            <person name="Comes H.P."/>
            <person name="Ma Y."/>
            <person name="Chen Y."/>
            <person name="Huang G."/>
            <person name="Zhou Y."/>
            <person name="Zheng Z."/>
            <person name="Qiu Y."/>
        </authorList>
    </citation>
    <scope>NUCLEOTIDE SEQUENCE [LARGE SCALE GENOMIC DNA]</scope>
    <source>
        <strain evidence="4">F231</strain>
    </source>
</reference>
<dbReference type="InterPro" id="IPR000225">
    <property type="entry name" value="Armadillo"/>
</dbReference>
<evidence type="ECO:0000256" key="2">
    <source>
        <dbReference type="PROSITE-ProRule" id="PRU00259"/>
    </source>
</evidence>
<feature type="repeat" description="ARM" evidence="2">
    <location>
        <begin position="189"/>
        <end position="233"/>
    </location>
</feature>
<accession>A0AAN7KEW7</accession>
<keyword evidence="1" id="KW-0677">Repeat</keyword>
<evidence type="ECO:0000313" key="5">
    <source>
        <dbReference type="Proteomes" id="UP001346149"/>
    </source>
</evidence>
<feature type="repeat" description="ARM" evidence="2">
    <location>
        <begin position="465"/>
        <end position="507"/>
    </location>
</feature>